<proteinExistence type="predicted"/>
<dbReference type="EMBL" id="CP147407">
    <property type="protein sequence ID" value="WXB98288.1"/>
    <property type="molecule type" value="Genomic_DNA"/>
</dbReference>
<dbReference type="Pfam" id="PF10694">
    <property type="entry name" value="DUF2500"/>
    <property type="match status" value="1"/>
</dbReference>
<dbReference type="Proteomes" id="UP001377337">
    <property type="component" value="Chromosome"/>
</dbReference>
<evidence type="ECO:0000313" key="2">
    <source>
        <dbReference type="EMBL" id="WXB98288.1"/>
    </source>
</evidence>
<dbReference type="Gene3D" id="2.40.50.660">
    <property type="match status" value="1"/>
</dbReference>
<keyword evidence="3" id="KW-1185">Reference proteome</keyword>
<accession>A0ABZ2NKJ5</accession>
<dbReference type="RefSeq" id="WP_338781243.1">
    <property type="nucleotide sequence ID" value="NZ_CP147407.1"/>
</dbReference>
<dbReference type="InterPro" id="IPR019635">
    <property type="entry name" value="DUF2500"/>
</dbReference>
<sequence length="118" mass="13161">MPENPDGMFQIIPVLVICGFAAVLGIIIFTIFKNIAAWNKNNQQPVTEVLATIVAKRTSTHGGGNTRAYNHYYPTFELESGERLELQVKGEEYGQQAEGDQGKLTYQGTRYLSYSRSV</sequence>
<gene>
    <name evidence="2" type="ORF">WCV65_07385</name>
</gene>
<reference evidence="2 3" key="1">
    <citation type="submission" date="2024-02" db="EMBL/GenBank/DDBJ databases">
        <title>Seven novel Bacillus-like species.</title>
        <authorList>
            <person name="Liu G."/>
        </authorList>
    </citation>
    <scope>NUCLEOTIDE SEQUENCE [LARGE SCALE GENOMIC DNA]</scope>
    <source>
        <strain evidence="2 3">FJAT-52054</strain>
    </source>
</reference>
<evidence type="ECO:0000256" key="1">
    <source>
        <dbReference type="SAM" id="Phobius"/>
    </source>
</evidence>
<keyword evidence="1" id="KW-1133">Transmembrane helix</keyword>
<keyword evidence="1" id="KW-0812">Transmembrane</keyword>
<protein>
    <submittedName>
        <fullName evidence="2">DUF2500 domain-containing protein</fullName>
    </submittedName>
</protein>
<keyword evidence="1" id="KW-0472">Membrane</keyword>
<name>A0ABZ2NKJ5_9BACI</name>
<evidence type="ECO:0000313" key="3">
    <source>
        <dbReference type="Proteomes" id="UP001377337"/>
    </source>
</evidence>
<feature type="transmembrane region" description="Helical" evidence="1">
    <location>
        <begin position="12"/>
        <end position="32"/>
    </location>
</feature>
<organism evidence="2 3">
    <name type="scientific">Metabacillus sediminis</name>
    <dbReference type="NCBI Taxonomy" id="3117746"/>
    <lineage>
        <taxon>Bacteria</taxon>
        <taxon>Bacillati</taxon>
        <taxon>Bacillota</taxon>
        <taxon>Bacilli</taxon>
        <taxon>Bacillales</taxon>
        <taxon>Bacillaceae</taxon>
        <taxon>Metabacillus</taxon>
    </lineage>
</organism>